<dbReference type="Pfam" id="PF00856">
    <property type="entry name" value="SET"/>
    <property type="match status" value="1"/>
</dbReference>
<dbReference type="OrthoDB" id="308383at2759"/>
<evidence type="ECO:0000259" key="10">
    <source>
        <dbReference type="PROSITE" id="PS50867"/>
    </source>
</evidence>
<feature type="region of interest" description="Disordered" evidence="8">
    <location>
        <begin position="66"/>
        <end position="110"/>
    </location>
</feature>
<comment type="subcellular location">
    <subcellularLocation>
        <location evidence="1">Chromosome</location>
    </subcellularLocation>
</comment>
<evidence type="ECO:0000313" key="12">
    <source>
        <dbReference type="EMBL" id="KAJ5185366.1"/>
    </source>
</evidence>
<keyword evidence="4" id="KW-0808">Transferase</keyword>
<evidence type="ECO:0000256" key="6">
    <source>
        <dbReference type="ARBA" id="ARBA00022723"/>
    </source>
</evidence>
<feature type="domain" description="Pre-SET" evidence="10">
    <location>
        <begin position="249"/>
        <end position="325"/>
    </location>
</feature>
<organism evidence="12 13">
    <name type="scientific">Penicillium cf. griseofulvum</name>
    <dbReference type="NCBI Taxonomy" id="2972120"/>
    <lineage>
        <taxon>Eukaryota</taxon>
        <taxon>Fungi</taxon>
        <taxon>Dikarya</taxon>
        <taxon>Ascomycota</taxon>
        <taxon>Pezizomycotina</taxon>
        <taxon>Eurotiomycetes</taxon>
        <taxon>Eurotiomycetidae</taxon>
        <taxon>Eurotiales</taxon>
        <taxon>Aspergillaceae</taxon>
        <taxon>Penicillium</taxon>
    </lineage>
</organism>
<dbReference type="InterPro" id="IPR001214">
    <property type="entry name" value="SET_dom"/>
</dbReference>
<keyword evidence="3" id="KW-0489">Methyltransferase</keyword>
<evidence type="ECO:0000313" key="13">
    <source>
        <dbReference type="Proteomes" id="UP001150879"/>
    </source>
</evidence>
<dbReference type="InterPro" id="IPR007728">
    <property type="entry name" value="Pre-SET_dom"/>
</dbReference>
<keyword evidence="7" id="KW-0862">Zinc</keyword>
<feature type="compositionally biased region" description="Polar residues" evidence="8">
    <location>
        <begin position="74"/>
        <end position="83"/>
    </location>
</feature>
<dbReference type="GO" id="GO:0005634">
    <property type="term" value="C:nucleus"/>
    <property type="evidence" value="ECO:0007669"/>
    <property type="project" value="InterPro"/>
</dbReference>
<dbReference type="InterPro" id="IPR050973">
    <property type="entry name" value="H3K9_Histone-Lys_N-MTase"/>
</dbReference>
<feature type="domain" description="Post-SET" evidence="11">
    <location>
        <begin position="474"/>
        <end position="490"/>
    </location>
</feature>
<evidence type="ECO:0000256" key="3">
    <source>
        <dbReference type="ARBA" id="ARBA00022603"/>
    </source>
</evidence>
<dbReference type="GO" id="GO:0008270">
    <property type="term" value="F:zinc ion binding"/>
    <property type="evidence" value="ECO:0007669"/>
    <property type="project" value="InterPro"/>
</dbReference>
<evidence type="ECO:0000256" key="7">
    <source>
        <dbReference type="ARBA" id="ARBA00022833"/>
    </source>
</evidence>
<dbReference type="SMART" id="SM00317">
    <property type="entry name" value="SET"/>
    <property type="match status" value="1"/>
</dbReference>
<dbReference type="GO" id="GO:0005694">
    <property type="term" value="C:chromosome"/>
    <property type="evidence" value="ECO:0007669"/>
    <property type="project" value="UniProtKB-SubCell"/>
</dbReference>
<evidence type="ECO:0000259" key="9">
    <source>
        <dbReference type="PROSITE" id="PS50280"/>
    </source>
</evidence>
<keyword evidence="5" id="KW-0949">S-adenosyl-L-methionine</keyword>
<proteinExistence type="predicted"/>
<feature type="domain" description="SET" evidence="9">
    <location>
        <begin position="328"/>
        <end position="460"/>
    </location>
</feature>
<dbReference type="PROSITE" id="PS50280">
    <property type="entry name" value="SET"/>
    <property type="match status" value="1"/>
</dbReference>
<keyword evidence="2" id="KW-0158">Chromosome</keyword>
<evidence type="ECO:0000256" key="1">
    <source>
        <dbReference type="ARBA" id="ARBA00004286"/>
    </source>
</evidence>
<dbReference type="Proteomes" id="UP001150879">
    <property type="component" value="Unassembled WGS sequence"/>
</dbReference>
<dbReference type="PANTHER" id="PTHR46223">
    <property type="entry name" value="HISTONE-LYSINE N-METHYLTRANSFERASE SUV39H"/>
    <property type="match status" value="1"/>
</dbReference>
<dbReference type="PROSITE" id="PS50868">
    <property type="entry name" value="POST_SET"/>
    <property type="match status" value="1"/>
</dbReference>
<dbReference type="GO" id="GO:0042054">
    <property type="term" value="F:histone methyltransferase activity"/>
    <property type="evidence" value="ECO:0007669"/>
    <property type="project" value="InterPro"/>
</dbReference>
<dbReference type="EMBL" id="JAPQKP010000006">
    <property type="protein sequence ID" value="KAJ5185366.1"/>
    <property type="molecule type" value="Genomic_DNA"/>
</dbReference>
<accession>A0A9W9M0U3</accession>
<gene>
    <name evidence="12" type="ORF">N7472_010206</name>
</gene>
<reference evidence="12" key="1">
    <citation type="submission" date="2022-11" db="EMBL/GenBank/DDBJ databases">
        <authorList>
            <person name="Petersen C."/>
        </authorList>
    </citation>
    <scope>NUCLEOTIDE SEQUENCE</scope>
    <source>
        <strain evidence="12">IBT 16849</strain>
    </source>
</reference>
<sequence length="501" mass="56232">MAGRVPLGLGANQNRVFIDLTDEPEPTGSEMPKKLIQGTFPFVTALAYRSPTVPLKRKTLDISEDISDSSSTDVLNTSSTDVRNAQRPRLSHAHPDPSTPSPAPSVRQSQISVVIPSPTSKQRRDIAIAQCASDVNGMDIDIFPTTDEEERVAKAAYPTTKDRVDRRSVPLSFKPTSILNILSPKKSNHLLKLRRTLDEKLKRINGPTVIPTVDSPERLAKLADNFEFVNGYQYREGVERISDESDFNIGCACPQDGGCDRFECDCLSKEEDSEDRIVPYEICESNRKLIVATKSFLKRKAIIYECNSRCGCSGRRCWNHVVQKGRTVRLEIFDTGPRGFGLRSPDLIHRGQFIDLYLGEVITKAEADERENLTDGSHTQSYLFSLDWYVKDDDDEERNMKVIDGRKFGSATRFMNHSCSPNCKIVPVCTTNHADEYLYNLAFFAYQDISPGTELTFDYNQGEENTTPQKIDPEAVQCLCGEAKCRGQLWPNKRKGQGSRP</sequence>
<dbReference type="PANTHER" id="PTHR46223:SF3">
    <property type="entry name" value="HISTONE-LYSINE N-METHYLTRANSFERASE SET-23"/>
    <property type="match status" value="1"/>
</dbReference>
<evidence type="ECO:0000256" key="2">
    <source>
        <dbReference type="ARBA" id="ARBA00022454"/>
    </source>
</evidence>
<dbReference type="SUPFAM" id="SSF82199">
    <property type="entry name" value="SET domain"/>
    <property type="match status" value="1"/>
</dbReference>
<dbReference type="Pfam" id="PF05033">
    <property type="entry name" value="Pre-SET"/>
    <property type="match status" value="1"/>
</dbReference>
<dbReference type="PROSITE" id="PS50867">
    <property type="entry name" value="PRE_SET"/>
    <property type="match status" value="1"/>
</dbReference>
<evidence type="ECO:0000256" key="4">
    <source>
        <dbReference type="ARBA" id="ARBA00022679"/>
    </source>
</evidence>
<comment type="caution">
    <text evidence="12">The sequence shown here is derived from an EMBL/GenBank/DDBJ whole genome shotgun (WGS) entry which is preliminary data.</text>
</comment>
<dbReference type="InterPro" id="IPR003616">
    <property type="entry name" value="Post-SET_dom"/>
</dbReference>
<evidence type="ECO:0000259" key="11">
    <source>
        <dbReference type="PROSITE" id="PS50868"/>
    </source>
</evidence>
<keyword evidence="13" id="KW-1185">Reference proteome</keyword>
<dbReference type="GO" id="GO:0032259">
    <property type="term" value="P:methylation"/>
    <property type="evidence" value="ECO:0007669"/>
    <property type="project" value="UniProtKB-KW"/>
</dbReference>
<protein>
    <submittedName>
        <fullName evidence="12">Uncharacterized protein</fullName>
    </submittedName>
</protein>
<dbReference type="AlphaFoldDB" id="A0A9W9M0U3"/>
<evidence type="ECO:0000256" key="5">
    <source>
        <dbReference type="ARBA" id="ARBA00022691"/>
    </source>
</evidence>
<name>A0A9W9M0U3_9EURO</name>
<reference evidence="12" key="2">
    <citation type="journal article" date="2023" name="IMA Fungus">
        <title>Comparative genomic study of the Penicillium genus elucidates a diverse pangenome and 15 lateral gene transfer events.</title>
        <authorList>
            <person name="Petersen C."/>
            <person name="Sorensen T."/>
            <person name="Nielsen M.R."/>
            <person name="Sondergaard T.E."/>
            <person name="Sorensen J.L."/>
            <person name="Fitzpatrick D.A."/>
            <person name="Frisvad J.C."/>
            <person name="Nielsen K.L."/>
        </authorList>
    </citation>
    <scope>NUCLEOTIDE SEQUENCE</scope>
    <source>
        <strain evidence="12">IBT 16849</strain>
    </source>
</reference>
<evidence type="ECO:0000256" key="8">
    <source>
        <dbReference type="SAM" id="MobiDB-lite"/>
    </source>
</evidence>
<dbReference type="Gene3D" id="2.170.270.10">
    <property type="entry name" value="SET domain"/>
    <property type="match status" value="1"/>
</dbReference>
<dbReference type="InterPro" id="IPR046341">
    <property type="entry name" value="SET_dom_sf"/>
</dbReference>
<keyword evidence="6" id="KW-0479">Metal-binding</keyword>